<feature type="transmembrane region" description="Helical" evidence="1">
    <location>
        <begin position="6"/>
        <end position="27"/>
    </location>
</feature>
<accession>A0ABW3L5N6</accession>
<name>A0ABW3L5N6_9BACI</name>
<dbReference type="RefSeq" id="WP_386063081.1">
    <property type="nucleotide sequence ID" value="NZ_JBHTKL010000006.1"/>
</dbReference>
<sequence length="100" mass="10610">MISTALKWITGILEGLLAIPIVGGLFILGSGWQALLFMFIFHAVTLGFSIKDGRFSVGSVIGMVANLLGVIPILGWMLHTLTAIVLVIDAAVSSASRKRD</sequence>
<keyword evidence="1" id="KW-1133">Transmembrane helix</keyword>
<keyword evidence="3" id="KW-1185">Reference proteome</keyword>
<evidence type="ECO:0000256" key="1">
    <source>
        <dbReference type="SAM" id="Phobius"/>
    </source>
</evidence>
<evidence type="ECO:0000313" key="2">
    <source>
        <dbReference type="EMBL" id="MFD1020787.1"/>
    </source>
</evidence>
<protein>
    <submittedName>
        <fullName evidence="2">Uncharacterized protein</fullName>
    </submittedName>
</protein>
<gene>
    <name evidence="2" type="ORF">ACFQ2J_16490</name>
</gene>
<feature type="transmembrane region" description="Helical" evidence="1">
    <location>
        <begin position="34"/>
        <end position="50"/>
    </location>
</feature>
<evidence type="ECO:0000313" key="3">
    <source>
        <dbReference type="Proteomes" id="UP001596990"/>
    </source>
</evidence>
<comment type="caution">
    <text evidence="2">The sequence shown here is derived from an EMBL/GenBank/DDBJ whole genome shotgun (WGS) entry which is preliminary data.</text>
</comment>
<dbReference type="Proteomes" id="UP001596990">
    <property type="component" value="Unassembled WGS sequence"/>
</dbReference>
<keyword evidence="1" id="KW-0812">Transmembrane</keyword>
<dbReference type="EMBL" id="JBHTKL010000006">
    <property type="protein sequence ID" value="MFD1020787.1"/>
    <property type="molecule type" value="Genomic_DNA"/>
</dbReference>
<keyword evidence="1" id="KW-0472">Membrane</keyword>
<proteinExistence type="predicted"/>
<organism evidence="2 3">
    <name type="scientific">Thalassobacillus hwangdonensis</name>
    <dbReference type="NCBI Taxonomy" id="546108"/>
    <lineage>
        <taxon>Bacteria</taxon>
        <taxon>Bacillati</taxon>
        <taxon>Bacillota</taxon>
        <taxon>Bacilli</taxon>
        <taxon>Bacillales</taxon>
        <taxon>Bacillaceae</taxon>
        <taxon>Thalassobacillus</taxon>
    </lineage>
</organism>
<reference evidence="3" key="1">
    <citation type="journal article" date="2019" name="Int. J. Syst. Evol. Microbiol.">
        <title>The Global Catalogue of Microorganisms (GCM) 10K type strain sequencing project: providing services to taxonomists for standard genome sequencing and annotation.</title>
        <authorList>
            <consortium name="The Broad Institute Genomics Platform"/>
            <consortium name="The Broad Institute Genome Sequencing Center for Infectious Disease"/>
            <person name="Wu L."/>
            <person name="Ma J."/>
        </authorList>
    </citation>
    <scope>NUCLEOTIDE SEQUENCE [LARGE SCALE GENOMIC DNA]</scope>
    <source>
        <strain evidence="3">CCUG 56607</strain>
    </source>
</reference>